<dbReference type="PANTHER" id="PTHR24220:SF86">
    <property type="entry name" value="ABC TRANSPORTER ABCH.1"/>
    <property type="match status" value="1"/>
</dbReference>
<dbReference type="FunFam" id="3.40.50.300:FF:000032">
    <property type="entry name" value="Export ABC transporter ATP-binding protein"/>
    <property type="match status" value="1"/>
</dbReference>
<evidence type="ECO:0000256" key="1">
    <source>
        <dbReference type="ARBA" id="ARBA00022448"/>
    </source>
</evidence>
<name>A0A7J4IU40_9ARCH</name>
<dbReference type="SUPFAM" id="SSF52540">
    <property type="entry name" value="P-loop containing nucleoside triphosphate hydrolases"/>
    <property type="match status" value="1"/>
</dbReference>
<dbReference type="InterPro" id="IPR003439">
    <property type="entry name" value="ABC_transporter-like_ATP-bd"/>
</dbReference>
<dbReference type="InterPro" id="IPR017871">
    <property type="entry name" value="ABC_transporter-like_CS"/>
</dbReference>
<dbReference type="SMART" id="SM00382">
    <property type="entry name" value="AAA"/>
    <property type="match status" value="1"/>
</dbReference>
<dbReference type="InterPro" id="IPR015854">
    <property type="entry name" value="ABC_transpr_LolD-like"/>
</dbReference>
<dbReference type="EMBL" id="JAGVWF010000027">
    <property type="protein sequence ID" value="MBS3059173.1"/>
    <property type="molecule type" value="Genomic_DNA"/>
</dbReference>
<reference evidence="6" key="2">
    <citation type="submission" date="2021-03" db="EMBL/GenBank/DDBJ databases">
        <authorList>
            <person name="Jaffe A."/>
        </authorList>
    </citation>
    <scope>NUCLEOTIDE SEQUENCE</scope>
    <source>
        <strain evidence="6">RIFCSPHIGHO2_01_FULL_GW2011_AR10_43_9</strain>
    </source>
</reference>
<evidence type="ECO:0000259" key="4">
    <source>
        <dbReference type="PROSITE" id="PS50893"/>
    </source>
</evidence>
<dbReference type="GO" id="GO:0022857">
    <property type="term" value="F:transmembrane transporter activity"/>
    <property type="evidence" value="ECO:0007669"/>
    <property type="project" value="TreeGrafter"/>
</dbReference>
<accession>A0A7J4IU40</accession>
<dbReference type="AlphaFoldDB" id="A0A7J4IU40"/>
<dbReference type="PROSITE" id="PS50893">
    <property type="entry name" value="ABC_TRANSPORTER_2"/>
    <property type="match status" value="1"/>
</dbReference>
<dbReference type="Pfam" id="PF00005">
    <property type="entry name" value="ABC_tran"/>
    <property type="match status" value="1"/>
</dbReference>
<proteinExistence type="predicted"/>
<dbReference type="Proteomes" id="UP000683213">
    <property type="component" value="Unassembled WGS sequence"/>
</dbReference>
<comment type="caution">
    <text evidence="5">The sequence shown here is derived from an EMBL/GenBank/DDBJ whole genome shotgun (WGS) entry which is preliminary data.</text>
</comment>
<dbReference type="EMBL" id="DUFG01000005">
    <property type="protein sequence ID" value="HIH07879.1"/>
    <property type="molecule type" value="Genomic_DNA"/>
</dbReference>
<evidence type="ECO:0000256" key="3">
    <source>
        <dbReference type="ARBA" id="ARBA00022840"/>
    </source>
</evidence>
<feature type="domain" description="ABC transporter" evidence="4">
    <location>
        <begin position="1"/>
        <end position="218"/>
    </location>
</feature>
<dbReference type="CDD" id="cd03255">
    <property type="entry name" value="ABC_MJ0796_LolCDE_FtsE"/>
    <property type="match status" value="1"/>
</dbReference>
<dbReference type="Gene3D" id="3.40.50.300">
    <property type="entry name" value="P-loop containing nucleotide triphosphate hydrolases"/>
    <property type="match status" value="1"/>
</dbReference>
<dbReference type="Proteomes" id="UP000577419">
    <property type="component" value="Unassembled WGS sequence"/>
</dbReference>
<dbReference type="GO" id="GO:0098796">
    <property type="term" value="C:membrane protein complex"/>
    <property type="evidence" value="ECO:0007669"/>
    <property type="project" value="UniProtKB-ARBA"/>
</dbReference>
<reference evidence="5" key="1">
    <citation type="journal article" date="2020" name="bioRxiv">
        <title>A rank-normalized archaeal taxonomy based on genome phylogeny resolves widespread incomplete and uneven classifications.</title>
        <authorList>
            <person name="Rinke C."/>
            <person name="Chuvochina M."/>
            <person name="Mussig A.J."/>
            <person name="Chaumeil P.-A."/>
            <person name="Waite D.W."/>
            <person name="Whitman W.B."/>
            <person name="Parks D.H."/>
            <person name="Hugenholtz P."/>
        </authorList>
    </citation>
    <scope>NUCLEOTIDE SEQUENCE</scope>
    <source>
        <strain evidence="5">UBA10011</strain>
    </source>
</reference>
<organism evidence="5 7">
    <name type="scientific">Candidatus Iainarchaeum sp</name>
    <dbReference type="NCBI Taxonomy" id="3101447"/>
    <lineage>
        <taxon>Archaea</taxon>
        <taxon>Candidatus Iainarchaeota</taxon>
        <taxon>Candidatus Iainarchaeia</taxon>
        <taxon>Candidatus Iainarchaeales</taxon>
        <taxon>Candidatus Iainarchaeaceae</taxon>
        <taxon>Candidatus Iainarchaeum</taxon>
    </lineage>
</organism>
<dbReference type="InterPro" id="IPR027417">
    <property type="entry name" value="P-loop_NTPase"/>
</dbReference>
<keyword evidence="1" id="KW-0813">Transport</keyword>
<evidence type="ECO:0000313" key="7">
    <source>
        <dbReference type="Proteomes" id="UP000577419"/>
    </source>
</evidence>
<evidence type="ECO:0000256" key="2">
    <source>
        <dbReference type="ARBA" id="ARBA00022741"/>
    </source>
</evidence>
<dbReference type="PROSITE" id="PS00211">
    <property type="entry name" value="ABC_TRANSPORTER_1"/>
    <property type="match status" value="1"/>
</dbReference>
<dbReference type="InterPro" id="IPR003593">
    <property type="entry name" value="AAA+_ATPase"/>
</dbReference>
<gene>
    <name evidence="5" type="ORF">HA237_00745</name>
    <name evidence="6" type="ORF">J4224_01970</name>
</gene>
<dbReference type="PANTHER" id="PTHR24220">
    <property type="entry name" value="IMPORT ATP-BINDING PROTEIN"/>
    <property type="match status" value="1"/>
</dbReference>
<dbReference type="GO" id="GO:0005524">
    <property type="term" value="F:ATP binding"/>
    <property type="evidence" value="ECO:0007669"/>
    <property type="project" value="UniProtKB-KW"/>
</dbReference>
<keyword evidence="3 5" id="KW-0067">ATP-binding</keyword>
<keyword evidence="2" id="KW-0547">Nucleotide-binding</keyword>
<dbReference type="GO" id="GO:0005886">
    <property type="term" value="C:plasma membrane"/>
    <property type="evidence" value="ECO:0007669"/>
    <property type="project" value="TreeGrafter"/>
</dbReference>
<dbReference type="InterPro" id="IPR017911">
    <property type="entry name" value="MacB-like_ATP-bd"/>
</dbReference>
<sequence>MGDSIVKALSGVSLKIEKGDFLVVVGPSGSGKSTLMHILSALDHPTSGKVFIDGEDTSVLDDWHLAMIRRNKIGFIFQTFNLIPTLNSVENVTIPTEPMNLDREQVDERAVSLLKIVGLGHRLFHKPQELSGGERQRVSIARALINEPEIIFADEPTGNLDSVTGKHIIELMRKLNIEEKKTFVIVTHDQSLLDFASKKVFLRDGQIIKLELNSKKGA</sequence>
<reference evidence="6" key="3">
    <citation type="submission" date="2021-05" db="EMBL/GenBank/DDBJ databases">
        <title>Protein family content uncovers lineage relationships and bacterial pathway maintenance mechanisms in DPANN archaea.</title>
        <authorList>
            <person name="Castelle C.J."/>
            <person name="Meheust R."/>
            <person name="Jaffe A.L."/>
            <person name="Seitz K."/>
            <person name="Gong X."/>
            <person name="Baker B.J."/>
            <person name="Banfield J.F."/>
        </authorList>
    </citation>
    <scope>NUCLEOTIDE SEQUENCE</scope>
    <source>
        <strain evidence="6">RIFCSPHIGHO2_01_FULL_GW2011_AR10_43_9</strain>
    </source>
</reference>
<evidence type="ECO:0000313" key="5">
    <source>
        <dbReference type="EMBL" id="HIH07879.1"/>
    </source>
</evidence>
<protein>
    <submittedName>
        <fullName evidence="5">ABC transporter ATP-binding protein</fullName>
    </submittedName>
</protein>
<evidence type="ECO:0000313" key="6">
    <source>
        <dbReference type="EMBL" id="MBS3059173.1"/>
    </source>
</evidence>
<dbReference type="GO" id="GO:0016887">
    <property type="term" value="F:ATP hydrolysis activity"/>
    <property type="evidence" value="ECO:0007669"/>
    <property type="project" value="InterPro"/>
</dbReference>